<feature type="domain" description="Transglutaminase-like" evidence="2">
    <location>
        <begin position="382"/>
        <end position="455"/>
    </location>
</feature>
<reference evidence="3 4" key="1">
    <citation type="journal article" date="2016" name="Nat. Commun.">
        <title>Ectomycorrhizal ecology is imprinted in the genome of the dominant symbiotic fungus Cenococcum geophilum.</title>
        <authorList>
            <consortium name="DOE Joint Genome Institute"/>
            <person name="Peter M."/>
            <person name="Kohler A."/>
            <person name="Ohm R.A."/>
            <person name="Kuo A."/>
            <person name="Krutzmann J."/>
            <person name="Morin E."/>
            <person name="Arend M."/>
            <person name="Barry K.W."/>
            <person name="Binder M."/>
            <person name="Choi C."/>
            <person name="Clum A."/>
            <person name="Copeland A."/>
            <person name="Grisel N."/>
            <person name="Haridas S."/>
            <person name="Kipfer T."/>
            <person name="LaButti K."/>
            <person name="Lindquist E."/>
            <person name="Lipzen A."/>
            <person name="Maire R."/>
            <person name="Meier B."/>
            <person name="Mihaltcheva S."/>
            <person name="Molinier V."/>
            <person name="Murat C."/>
            <person name="Poggeler S."/>
            <person name="Quandt C.A."/>
            <person name="Sperisen C."/>
            <person name="Tritt A."/>
            <person name="Tisserant E."/>
            <person name="Crous P.W."/>
            <person name="Henrissat B."/>
            <person name="Nehls U."/>
            <person name="Egli S."/>
            <person name="Spatafora J.W."/>
            <person name="Grigoriev I.V."/>
            <person name="Martin F.M."/>
        </authorList>
    </citation>
    <scope>NUCLEOTIDE SEQUENCE [LARGE SCALE GENOMIC DNA]</scope>
    <source>
        <strain evidence="3 4">CBS 459.81</strain>
    </source>
</reference>
<sequence length="662" mass="71948">MADSAPPIGSIKSRIAALNLEEVHKPAPGAPPPYTYDQAVAKKSRPPPPPPPSQPPSIEPRRQTTSNPPLQCKAPSSMRQIGNIPVKANEEAPKQQPSLPPRLPPRTISNPQQAPSLPPRKSSEQSIRRRESAESVSTTASGRSSLSVGSTHTGVSSASYLGDGQVFRMKAPPYDPSKLPPLPPKKAKEEPRPARTALKATHSSPSVVSKTDEKRIQPPPVLPSRPPLPARQSSTLQEPSKPEPPKRSALSFGLNKATETPPPLPPSRPSDASAETTGAPPPIPLSTRPNLAALQSSKPKLSTQSSCLKCRDFSAPDTHAARFPRQSLPSMDLGWLAHQLTSPFPSLTDKARAIFTWLHHNIDYDTKAFFSNNVKSSTPSSTLSTGLAVCEGYAGLFTALAANAGLESVVVGGHGKGYGHAPLKPGQRVPPYAAGHAWNAVRIDNGEWKLIDACWGSGNVKGKNMPYNRDFHPEFFTMDNNEFGASHFPEDKSRFYRTDGRAEISWEEYMMEDMGERVLIYGPATPDHGIGQRTFQPKLKHIKLDDPGATSPNIRFHFAAVCPHWDNEKHGKGKPYLMVLHIEGRDGKSPEYLPFETDGSFGRVWWLDVARTELGRKGGKVSVVAITKFDGKEGRGLSGEEFRRKVGKVGMGWGGVAEWELV</sequence>
<feature type="compositionally biased region" description="Basic and acidic residues" evidence="1">
    <location>
        <begin position="121"/>
        <end position="133"/>
    </location>
</feature>
<dbReference type="SMART" id="SM00460">
    <property type="entry name" value="TGc"/>
    <property type="match status" value="1"/>
</dbReference>
<evidence type="ECO:0000259" key="2">
    <source>
        <dbReference type="SMART" id="SM00460"/>
    </source>
</evidence>
<proteinExistence type="predicted"/>
<dbReference type="EMBL" id="KV745034">
    <property type="protein sequence ID" value="OCK78899.1"/>
    <property type="molecule type" value="Genomic_DNA"/>
</dbReference>
<feature type="compositionally biased region" description="Pro residues" evidence="1">
    <location>
        <begin position="46"/>
        <end position="58"/>
    </location>
</feature>
<dbReference type="Gene3D" id="3.10.620.30">
    <property type="match status" value="1"/>
</dbReference>
<feature type="compositionally biased region" description="Pro residues" evidence="1">
    <location>
        <begin position="217"/>
        <end position="229"/>
    </location>
</feature>
<feature type="compositionally biased region" description="Polar residues" evidence="1">
    <location>
        <begin position="287"/>
        <end position="299"/>
    </location>
</feature>
<evidence type="ECO:0000313" key="3">
    <source>
        <dbReference type="EMBL" id="OCK78899.1"/>
    </source>
</evidence>
<dbReference type="InterPro" id="IPR038765">
    <property type="entry name" value="Papain-like_cys_pep_sf"/>
</dbReference>
<dbReference type="InterPro" id="IPR052557">
    <property type="entry name" value="CAP/Cytokinesis_protein"/>
</dbReference>
<dbReference type="AlphaFoldDB" id="A0A8E2JDU9"/>
<dbReference type="PANTHER" id="PTHR46333:SF5">
    <property type="entry name" value="TRANSGLUTAMINASE-LIKE DOMAIN-CONTAINING PROTEIN"/>
    <property type="match status" value="1"/>
</dbReference>
<feature type="compositionally biased region" description="Polar residues" evidence="1">
    <location>
        <begin position="134"/>
        <end position="159"/>
    </location>
</feature>
<keyword evidence="4" id="KW-1185">Reference proteome</keyword>
<gene>
    <name evidence="3" type="ORF">K432DRAFT_355954</name>
</gene>
<accession>A0A8E2JDU9</accession>
<evidence type="ECO:0000313" key="4">
    <source>
        <dbReference type="Proteomes" id="UP000250266"/>
    </source>
</evidence>
<protein>
    <recommendedName>
        <fullName evidence="2">Transglutaminase-like domain-containing protein</fullName>
    </recommendedName>
</protein>
<dbReference type="SUPFAM" id="SSF54001">
    <property type="entry name" value="Cysteine proteinases"/>
    <property type="match status" value="1"/>
</dbReference>
<feature type="compositionally biased region" description="Pro residues" evidence="1">
    <location>
        <begin position="173"/>
        <end position="184"/>
    </location>
</feature>
<dbReference type="Pfam" id="PF01841">
    <property type="entry name" value="Transglut_core"/>
    <property type="match status" value="1"/>
</dbReference>
<name>A0A8E2JDU9_9PEZI</name>
<evidence type="ECO:0000256" key="1">
    <source>
        <dbReference type="SAM" id="MobiDB-lite"/>
    </source>
</evidence>
<dbReference type="Proteomes" id="UP000250266">
    <property type="component" value="Unassembled WGS sequence"/>
</dbReference>
<feature type="region of interest" description="Disordered" evidence="1">
    <location>
        <begin position="23"/>
        <end position="299"/>
    </location>
</feature>
<organism evidence="3 4">
    <name type="scientific">Lepidopterella palustris CBS 459.81</name>
    <dbReference type="NCBI Taxonomy" id="1314670"/>
    <lineage>
        <taxon>Eukaryota</taxon>
        <taxon>Fungi</taxon>
        <taxon>Dikarya</taxon>
        <taxon>Ascomycota</taxon>
        <taxon>Pezizomycotina</taxon>
        <taxon>Dothideomycetes</taxon>
        <taxon>Pleosporomycetidae</taxon>
        <taxon>Mytilinidiales</taxon>
        <taxon>Argynnaceae</taxon>
        <taxon>Lepidopterella</taxon>
    </lineage>
</organism>
<dbReference type="GO" id="GO:0005737">
    <property type="term" value="C:cytoplasm"/>
    <property type="evidence" value="ECO:0007669"/>
    <property type="project" value="TreeGrafter"/>
</dbReference>
<dbReference type="PANTHER" id="PTHR46333">
    <property type="entry name" value="CYTOKINESIS PROTEIN 3"/>
    <property type="match status" value="1"/>
</dbReference>
<dbReference type="OrthoDB" id="6129702at2759"/>
<dbReference type="InterPro" id="IPR002931">
    <property type="entry name" value="Transglutaminase-like"/>
</dbReference>